<organism evidence="1 2">
    <name type="scientific">Kiloniella spongiae</name>
    <dbReference type="NCBI Taxonomy" id="1489064"/>
    <lineage>
        <taxon>Bacteria</taxon>
        <taxon>Pseudomonadati</taxon>
        <taxon>Pseudomonadota</taxon>
        <taxon>Alphaproteobacteria</taxon>
        <taxon>Rhodospirillales</taxon>
        <taxon>Kiloniellaceae</taxon>
        <taxon>Kiloniella</taxon>
    </lineage>
</organism>
<dbReference type="STRING" id="1489064.WH96_06345"/>
<reference evidence="1 2" key="1">
    <citation type="submission" date="2015-03" db="EMBL/GenBank/DDBJ databases">
        <title>Genome Sequence of Kiloniella spongiae MEBiC09566, isolated from a marine sponge.</title>
        <authorList>
            <person name="Shao Z."/>
            <person name="Wang L."/>
            <person name="Li X."/>
        </authorList>
    </citation>
    <scope>NUCLEOTIDE SEQUENCE [LARGE SCALE GENOMIC DNA]</scope>
    <source>
        <strain evidence="1 2">MEBiC09566</strain>
    </source>
</reference>
<dbReference type="Proteomes" id="UP000035444">
    <property type="component" value="Unassembled WGS sequence"/>
</dbReference>
<dbReference type="AlphaFoldDB" id="A0A0H2MMC1"/>
<protein>
    <submittedName>
        <fullName evidence="1">Uncharacterized protein</fullName>
    </submittedName>
</protein>
<comment type="caution">
    <text evidence="1">The sequence shown here is derived from an EMBL/GenBank/DDBJ whole genome shotgun (WGS) entry which is preliminary data.</text>
</comment>
<accession>A0A0H2MMC1</accession>
<gene>
    <name evidence="1" type="ORF">WH96_06345</name>
</gene>
<dbReference type="OrthoDB" id="6152272at2"/>
<dbReference type="EMBL" id="LAQL01000003">
    <property type="protein sequence ID" value="KLN61892.1"/>
    <property type="molecule type" value="Genomic_DNA"/>
</dbReference>
<name>A0A0H2MMC1_9PROT</name>
<sequence length="75" mass="8681">MAKEITDGHERTSFPLGYIGLDDDNRESELQDLYNNRVGRDAAMNKKNKNLKTADIIMKLYQEGKLQHSPFVLKR</sequence>
<evidence type="ECO:0000313" key="2">
    <source>
        <dbReference type="Proteomes" id="UP000035444"/>
    </source>
</evidence>
<keyword evidence="2" id="KW-1185">Reference proteome</keyword>
<proteinExistence type="predicted"/>
<evidence type="ECO:0000313" key="1">
    <source>
        <dbReference type="EMBL" id="KLN61892.1"/>
    </source>
</evidence>